<dbReference type="InterPro" id="IPR011765">
    <property type="entry name" value="Pept_M16_N"/>
</dbReference>
<evidence type="ECO:0000256" key="2">
    <source>
        <dbReference type="ARBA" id="ARBA00007261"/>
    </source>
</evidence>
<comment type="cofactor">
    <cofactor evidence="1">
        <name>Zn(2+)</name>
        <dbReference type="ChEBI" id="CHEBI:29105"/>
    </cofactor>
</comment>
<sequence length="414" mass="46350">MDSTGNEIHHTVLRSGLRAVMHHRPGSVVEHCGVAVRAGSRDEHPDHYGLAHFVEHTIFKGTLRRRAWHILNRMERIGGELNAYTTKEETVIYTTYPAGHTPRSLDLIADLVENSQFPTVEIDRERLVVAEEIDTYLDIPSEGIYDDFDELIFAGTPLAHPILGSRDSIERLTTDVCRSYLTNFYTPDNMVLFYSGPEKPEKVARMAERYFSGHAEGKPRNIVGADLKEPIPASAPFDEIREIGTHQAHTILGTRISDMYSPKRYAMSLLTNILGGPGMNSQLNVALRERRGLVYTVDASTALLSDTGLFTIYYGCDAEDVERCRRIATDIIERQAEHILSARQLEDAKRQYIGQLTVASTNTEQRALNMARSTLFRGHTISPQEHLDAIRALSPSDIITAASTLIPLSRLTLI</sequence>
<dbReference type="Proteomes" id="UP000297635">
    <property type="component" value="Unassembled WGS sequence"/>
</dbReference>
<evidence type="ECO:0000313" key="6">
    <source>
        <dbReference type="EMBL" id="TGG40368.1"/>
    </source>
</evidence>
<dbReference type="GeneID" id="82149458"/>
<dbReference type="InterPro" id="IPR001431">
    <property type="entry name" value="Pept_M16_Zn_BS"/>
</dbReference>
<dbReference type="InterPro" id="IPR050361">
    <property type="entry name" value="MPP/UQCRC_Complex"/>
</dbReference>
<dbReference type="PANTHER" id="PTHR11851">
    <property type="entry name" value="METALLOPROTEASE"/>
    <property type="match status" value="1"/>
</dbReference>
<organism evidence="6 7">
    <name type="scientific">Duncaniella freteri</name>
    <dbReference type="NCBI Taxonomy" id="2530391"/>
    <lineage>
        <taxon>Bacteria</taxon>
        <taxon>Pseudomonadati</taxon>
        <taxon>Bacteroidota</taxon>
        <taxon>Bacteroidia</taxon>
        <taxon>Bacteroidales</taxon>
        <taxon>Muribaculaceae</taxon>
        <taxon>Duncaniella</taxon>
    </lineage>
</organism>
<feature type="domain" description="Peptidase M16 C-terminal" evidence="5">
    <location>
        <begin position="172"/>
        <end position="352"/>
    </location>
</feature>
<dbReference type="GO" id="GO:0046872">
    <property type="term" value="F:metal ion binding"/>
    <property type="evidence" value="ECO:0007669"/>
    <property type="project" value="InterPro"/>
</dbReference>
<protein>
    <submittedName>
        <fullName evidence="6">Insulinase family protein</fullName>
    </submittedName>
</protein>
<dbReference type="GO" id="GO:0004222">
    <property type="term" value="F:metalloendopeptidase activity"/>
    <property type="evidence" value="ECO:0007669"/>
    <property type="project" value="InterPro"/>
</dbReference>
<evidence type="ECO:0000256" key="3">
    <source>
        <dbReference type="RuleBase" id="RU004447"/>
    </source>
</evidence>
<reference evidence="6 7" key="1">
    <citation type="submission" date="2019-02" db="EMBL/GenBank/DDBJ databases">
        <title>Isolation and identification of novel species under the genus Muribaculum.</title>
        <authorList>
            <person name="Miyake S."/>
            <person name="Ding Y."/>
            <person name="Low A."/>
            <person name="Soh M."/>
            <person name="Seedorf H."/>
        </authorList>
    </citation>
    <scope>NUCLEOTIDE SEQUENCE [LARGE SCALE GENOMIC DNA]</scope>
    <source>
        <strain evidence="6 7">TLL-A3</strain>
    </source>
</reference>
<comment type="similarity">
    <text evidence="2 3">Belongs to the peptidase M16 family.</text>
</comment>
<accession>A0A4Z0VA55</accession>
<dbReference type="PROSITE" id="PS00143">
    <property type="entry name" value="INSULINASE"/>
    <property type="match status" value="1"/>
</dbReference>
<evidence type="ECO:0000259" key="5">
    <source>
        <dbReference type="Pfam" id="PF05193"/>
    </source>
</evidence>
<dbReference type="InterPro" id="IPR011249">
    <property type="entry name" value="Metalloenz_LuxS/M16"/>
</dbReference>
<evidence type="ECO:0000256" key="1">
    <source>
        <dbReference type="ARBA" id="ARBA00001947"/>
    </source>
</evidence>
<dbReference type="Pfam" id="PF05193">
    <property type="entry name" value="Peptidase_M16_C"/>
    <property type="match status" value="1"/>
</dbReference>
<comment type="caution">
    <text evidence="6">The sequence shown here is derived from an EMBL/GenBank/DDBJ whole genome shotgun (WGS) entry which is preliminary data.</text>
</comment>
<dbReference type="Pfam" id="PF00675">
    <property type="entry name" value="Peptidase_M16"/>
    <property type="match status" value="1"/>
</dbReference>
<dbReference type="RefSeq" id="WP_135471382.1">
    <property type="nucleotide sequence ID" value="NZ_CASGTF010000034.1"/>
</dbReference>
<evidence type="ECO:0000259" key="4">
    <source>
        <dbReference type="Pfam" id="PF00675"/>
    </source>
</evidence>
<feature type="domain" description="Peptidase M16 N-terminal" evidence="4">
    <location>
        <begin position="20"/>
        <end position="164"/>
    </location>
</feature>
<dbReference type="AlphaFoldDB" id="A0A4Z0VA55"/>
<dbReference type="GO" id="GO:0006508">
    <property type="term" value="P:proteolysis"/>
    <property type="evidence" value="ECO:0007669"/>
    <property type="project" value="InterPro"/>
</dbReference>
<dbReference type="Gene3D" id="3.30.830.10">
    <property type="entry name" value="Metalloenzyme, LuxS/M16 peptidase-like"/>
    <property type="match status" value="2"/>
</dbReference>
<dbReference type="SUPFAM" id="SSF63411">
    <property type="entry name" value="LuxS/MPP-like metallohydrolase"/>
    <property type="match status" value="2"/>
</dbReference>
<gene>
    <name evidence="6" type="ORF">EZ315_06605</name>
</gene>
<name>A0A4Z0VA55_9BACT</name>
<dbReference type="PANTHER" id="PTHR11851:SF49">
    <property type="entry name" value="MITOCHONDRIAL-PROCESSING PEPTIDASE SUBUNIT ALPHA"/>
    <property type="match status" value="1"/>
</dbReference>
<evidence type="ECO:0000313" key="7">
    <source>
        <dbReference type="Proteomes" id="UP000297635"/>
    </source>
</evidence>
<dbReference type="InterPro" id="IPR007863">
    <property type="entry name" value="Peptidase_M16_C"/>
</dbReference>
<keyword evidence="7" id="KW-1185">Reference proteome</keyword>
<dbReference type="EMBL" id="SJSA01000001">
    <property type="protein sequence ID" value="TGG40368.1"/>
    <property type="molecule type" value="Genomic_DNA"/>
</dbReference>
<proteinExistence type="inferred from homology"/>